<dbReference type="InParanoid" id="I3EFQ8"/>
<evidence type="ECO:0000256" key="1">
    <source>
        <dbReference type="SAM" id="Phobius"/>
    </source>
</evidence>
<dbReference type="HOGENOM" id="CLU_506313_0_0_1"/>
<keyword evidence="1" id="KW-0472">Membrane</keyword>
<sequence length="493" mass="57419">MRFFFNLKQFIVRDMRRSTKYIFIIGMLIIKLSFVYTANEQKEEADSSNQENDSKNKLEEINEIIKREKVGIYFLKQLNDEVQNHMNFYLNKNKFINHTTKKSTSLESANPSTENTETNNAQPSIIYQSIYKAIEKGDITKNISDKKTTTNYKIVDIPVFTPHIETYYKEVVDVLRRIILMSASTSVVTNRPMMYDSFSLSPESMAKYFLSLISTPYVFSQFDFNDLLKHDSPNKYLEMIKDAKNDDELNSLMSVIDNASHEACRFFAYMSSKIYEFMKPEKQFTAYIKKRLNITSPGIEPRSDSQAEKATKFLISEQCFYAWRAKAYAFTYHIHELFVAMGLILYKSDWDLSKIHPEMDGSNKDEVQDFLVGVYKMFNLLKKKVVSKELFQDPEQIIKIRDEMLTIGLAILELMKEFSLTLHTNAISIGITKIDLNNPGYLNNLKESVIKLWNVATVIKNHINIPTEYQSLSIDEYTERLEKDLITLDNETS</sequence>
<dbReference type="EMBL" id="GL870879">
    <property type="protein sequence ID" value="EIJ88055.1"/>
    <property type="molecule type" value="Genomic_DNA"/>
</dbReference>
<dbReference type="VEuPathDB" id="MicrosporidiaDB:NEQG_01499"/>
<organism evidence="2 3">
    <name type="scientific">Nematocida parisii (strain ERTm3)</name>
    <name type="common">Nematode killer fungus</name>
    <dbReference type="NCBI Taxonomy" id="935791"/>
    <lineage>
        <taxon>Eukaryota</taxon>
        <taxon>Fungi</taxon>
        <taxon>Fungi incertae sedis</taxon>
        <taxon>Microsporidia</taxon>
        <taxon>Nematocida</taxon>
    </lineage>
</organism>
<gene>
    <name evidence="2" type="ORF">NEQG_01499</name>
</gene>
<accession>I3EFQ8</accession>
<keyword evidence="1" id="KW-1133">Transmembrane helix</keyword>
<keyword evidence="1" id="KW-0812">Transmembrane</keyword>
<dbReference type="AlphaFoldDB" id="I3EFQ8"/>
<evidence type="ECO:0000313" key="3">
    <source>
        <dbReference type="Proteomes" id="UP000002872"/>
    </source>
</evidence>
<dbReference type="OrthoDB" id="10366559at2759"/>
<reference evidence="2" key="1">
    <citation type="submission" date="2011-01" db="EMBL/GenBank/DDBJ databases">
        <title>The Genome Sequence of Nematocida parisii strain ERTm3.</title>
        <authorList>
            <consortium name="The Broad Institute Genome Sequencing Platform"/>
            <consortium name="The Broad Institute Genome Sequencing Center for Infectious Disease"/>
            <person name="Cuomo C."/>
            <person name="Troemel E."/>
            <person name="Young S.K."/>
            <person name="Zeng Q."/>
            <person name="Gargeya S."/>
            <person name="Fitzgerald M."/>
            <person name="Haas B."/>
            <person name="Abouelleil A."/>
            <person name="Alvarado L."/>
            <person name="Arachchi H.M."/>
            <person name="Berlin A."/>
            <person name="Chapman S.B."/>
            <person name="Gearin G."/>
            <person name="Goldberg J."/>
            <person name="Griggs A."/>
            <person name="Gujja S."/>
            <person name="Hansen M."/>
            <person name="Heiman D."/>
            <person name="Howarth C."/>
            <person name="Larimer J."/>
            <person name="Lui A."/>
            <person name="MacDonald P.J.P."/>
            <person name="McCowen C."/>
            <person name="Montmayeur A."/>
            <person name="Murphy C."/>
            <person name="Neiman D."/>
            <person name="Pearson M."/>
            <person name="Priest M."/>
            <person name="Roberts A."/>
            <person name="Saif S."/>
            <person name="Shea T."/>
            <person name="Sisk P."/>
            <person name="Stolte C."/>
            <person name="Sykes S."/>
            <person name="Wortman J."/>
            <person name="Nusbaum C."/>
            <person name="Birren B."/>
        </authorList>
    </citation>
    <scope>NUCLEOTIDE SEQUENCE</scope>
    <source>
        <strain evidence="2">ERTm3</strain>
    </source>
</reference>
<protein>
    <submittedName>
        <fullName evidence="2">Uncharacterized protein</fullName>
    </submittedName>
</protein>
<keyword evidence="3" id="KW-1185">Reference proteome</keyword>
<dbReference type="Proteomes" id="UP000002872">
    <property type="component" value="Unassembled WGS sequence"/>
</dbReference>
<proteinExistence type="predicted"/>
<feature type="transmembrane region" description="Helical" evidence="1">
    <location>
        <begin position="21"/>
        <end position="38"/>
    </location>
</feature>
<evidence type="ECO:0000313" key="2">
    <source>
        <dbReference type="EMBL" id="EIJ88055.1"/>
    </source>
</evidence>
<name>I3EFQ8_NEMP3</name>